<accession>A0A6N8DJU0</accession>
<dbReference type="RefSeq" id="WP_155444422.1">
    <property type="nucleotide sequence ID" value="NZ_JAOQNR010000001.1"/>
</dbReference>
<organism evidence="8 9">
    <name type="scientific">Rhodoblastus acidophilus</name>
    <name type="common">Rhodopseudomonas acidophila</name>
    <dbReference type="NCBI Taxonomy" id="1074"/>
    <lineage>
        <taxon>Bacteria</taxon>
        <taxon>Pseudomonadati</taxon>
        <taxon>Pseudomonadota</taxon>
        <taxon>Alphaproteobacteria</taxon>
        <taxon>Hyphomicrobiales</taxon>
        <taxon>Rhodoblastaceae</taxon>
        <taxon>Rhodoblastus</taxon>
    </lineage>
</organism>
<evidence type="ECO:0000313" key="9">
    <source>
        <dbReference type="Proteomes" id="UP000439113"/>
    </source>
</evidence>
<dbReference type="InterPro" id="IPR013766">
    <property type="entry name" value="Thioredoxin_domain"/>
</dbReference>
<dbReference type="InterPro" id="IPR036249">
    <property type="entry name" value="Thioredoxin-like_sf"/>
</dbReference>
<dbReference type="OrthoDB" id="9790390at2"/>
<dbReference type="PANTHER" id="PTHR45663:SF11">
    <property type="entry name" value="GEO12009P1"/>
    <property type="match status" value="1"/>
</dbReference>
<dbReference type="Proteomes" id="UP000439113">
    <property type="component" value="Unassembled WGS sequence"/>
</dbReference>
<keyword evidence="4" id="KW-1015">Disulfide bond</keyword>
<dbReference type="PROSITE" id="PS51352">
    <property type="entry name" value="THIOREDOXIN_2"/>
    <property type="match status" value="1"/>
</dbReference>
<dbReference type="PROSITE" id="PS00194">
    <property type="entry name" value="THIOREDOXIN_1"/>
    <property type="match status" value="1"/>
</dbReference>
<gene>
    <name evidence="8" type="primary">trxA</name>
    <name evidence="8" type="ORF">GJ654_02065</name>
</gene>
<evidence type="ECO:0000259" key="7">
    <source>
        <dbReference type="PROSITE" id="PS51352"/>
    </source>
</evidence>
<dbReference type="Pfam" id="PF00085">
    <property type="entry name" value="Thioredoxin"/>
    <property type="match status" value="1"/>
</dbReference>
<name>A0A6N8DJU0_RHOAC</name>
<evidence type="ECO:0000256" key="3">
    <source>
        <dbReference type="ARBA" id="ARBA00022982"/>
    </source>
</evidence>
<dbReference type="GO" id="GO:0045454">
    <property type="term" value="P:cell redox homeostasis"/>
    <property type="evidence" value="ECO:0007669"/>
    <property type="project" value="TreeGrafter"/>
</dbReference>
<evidence type="ECO:0000313" key="8">
    <source>
        <dbReference type="EMBL" id="MTV29775.1"/>
    </source>
</evidence>
<dbReference type="PANTHER" id="PTHR45663">
    <property type="entry name" value="GEO12009P1"/>
    <property type="match status" value="1"/>
</dbReference>
<reference evidence="8 9" key="1">
    <citation type="submission" date="2019-11" db="EMBL/GenBank/DDBJ databases">
        <title>Whole-genome sequence of a Rhodoblastus acidophilus DSM 142.</title>
        <authorList>
            <person name="Kyndt J.A."/>
            <person name="Meyer T.E."/>
        </authorList>
    </citation>
    <scope>NUCLEOTIDE SEQUENCE [LARGE SCALE GENOMIC DNA]</scope>
    <source>
        <strain evidence="8 9">DSM 142</strain>
    </source>
</reference>
<keyword evidence="2" id="KW-0813">Transport</keyword>
<dbReference type="Gene3D" id="2.30.30.380">
    <property type="entry name" value="Zn-finger domain of Sec23/24"/>
    <property type="match status" value="1"/>
</dbReference>
<comment type="similarity">
    <text evidence="1">Belongs to the thioredoxin family.</text>
</comment>
<dbReference type="GO" id="GO:0005829">
    <property type="term" value="C:cytosol"/>
    <property type="evidence" value="ECO:0007669"/>
    <property type="project" value="TreeGrafter"/>
</dbReference>
<evidence type="ECO:0000256" key="6">
    <source>
        <dbReference type="NCBIfam" id="TIGR01068"/>
    </source>
</evidence>
<sequence>MDDEIRIVCPRCGGVNRAAAAKLRDGGRPDCGACGAPLFAGPIDVRDDADFDRHVSRTTLPVVVDFWADWCGPCKMMAPQFATAASRLETRARFLKADTEKLQNTSARFAIKSIPTLILFRDGREIARQAGAMDARTLELWLNGHGVA</sequence>
<evidence type="ECO:0000256" key="2">
    <source>
        <dbReference type="ARBA" id="ARBA00022448"/>
    </source>
</evidence>
<keyword evidence="3" id="KW-0249">Electron transport</keyword>
<evidence type="ECO:0000256" key="5">
    <source>
        <dbReference type="ARBA" id="ARBA00023284"/>
    </source>
</evidence>
<dbReference type="Gene3D" id="3.40.30.10">
    <property type="entry name" value="Glutaredoxin"/>
    <property type="match status" value="1"/>
</dbReference>
<keyword evidence="5" id="KW-0676">Redox-active center</keyword>
<evidence type="ECO:0000256" key="4">
    <source>
        <dbReference type="ARBA" id="ARBA00023157"/>
    </source>
</evidence>
<dbReference type="FunFam" id="3.40.30.10:FF:000001">
    <property type="entry name" value="Thioredoxin"/>
    <property type="match status" value="1"/>
</dbReference>
<dbReference type="InterPro" id="IPR017937">
    <property type="entry name" value="Thioredoxin_CS"/>
</dbReference>
<proteinExistence type="inferred from homology"/>
<dbReference type="AlphaFoldDB" id="A0A6N8DJU0"/>
<evidence type="ECO:0000256" key="1">
    <source>
        <dbReference type="ARBA" id="ARBA00008987"/>
    </source>
</evidence>
<dbReference type="SUPFAM" id="SSF52833">
    <property type="entry name" value="Thioredoxin-like"/>
    <property type="match status" value="1"/>
</dbReference>
<comment type="caution">
    <text evidence="8">The sequence shown here is derived from an EMBL/GenBank/DDBJ whole genome shotgun (WGS) entry which is preliminary data.</text>
</comment>
<dbReference type="NCBIfam" id="TIGR01068">
    <property type="entry name" value="thioredoxin"/>
    <property type="match status" value="1"/>
</dbReference>
<dbReference type="CDD" id="cd02947">
    <property type="entry name" value="TRX_family"/>
    <property type="match status" value="1"/>
</dbReference>
<dbReference type="InterPro" id="IPR005746">
    <property type="entry name" value="Thioredoxin"/>
</dbReference>
<dbReference type="PRINTS" id="PR00421">
    <property type="entry name" value="THIOREDOXIN"/>
</dbReference>
<dbReference type="GO" id="GO:0015035">
    <property type="term" value="F:protein-disulfide reductase activity"/>
    <property type="evidence" value="ECO:0007669"/>
    <property type="project" value="UniProtKB-UniRule"/>
</dbReference>
<protein>
    <recommendedName>
        <fullName evidence="6">Thioredoxin</fullName>
    </recommendedName>
</protein>
<dbReference type="EMBL" id="WNKS01000001">
    <property type="protein sequence ID" value="MTV29775.1"/>
    <property type="molecule type" value="Genomic_DNA"/>
</dbReference>
<feature type="domain" description="Thioredoxin" evidence="7">
    <location>
        <begin position="22"/>
        <end position="147"/>
    </location>
</feature>